<proteinExistence type="predicted"/>
<dbReference type="EMBL" id="VGIY01000023">
    <property type="protein sequence ID" value="MBM3316570.1"/>
    <property type="molecule type" value="Genomic_DNA"/>
</dbReference>
<organism evidence="1 2">
    <name type="scientific">Eiseniibacteriota bacterium</name>
    <dbReference type="NCBI Taxonomy" id="2212470"/>
    <lineage>
        <taxon>Bacteria</taxon>
        <taxon>Candidatus Eiseniibacteriota</taxon>
    </lineage>
</organism>
<evidence type="ECO:0000313" key="2">
    <source>
        <dbReference type="Proteomes" id="UP000748308"/>
    </source>
</evidence>
<reference evidence="1" key="1">
    <citation type="submission" date="2019-03" db="EMBL/GenBank/DDBJ databases">
        <title>Lake Tanganyika Metagenome-Assembled Genomes (MAGs).</title>
        <authorList>
            <person name="Tran P."/>
        </authorList>
    </citation>
    <scope>NUCLEOTIDE SEQUENCE</scope>
    <source>
        <strain evidence="1">M_DeepCast_400m_m2_100</strain>
    </source>
</reference>
<comment type="caution">
    <text evidence="1">The sequence shown here is derived from an EMBL/GenBank/DDBJ whole genome shotgun (WGS) entry which is preliminary data.</text>
</comment>
<accession>A0A937X7G7</accession>
<evidence type="ECO:0000313" key="1">
    <source>
        <dbReference type="EMBL" id="MBM3316570.1"/>
    </source>
</evidence>
<dbReference type="Proteomes" id="UP000748308">
    <property type="component" value="Unassembled WGS sequence"/>
</dbReference>
<name>A0A937X7G7_UNCEI</name>
<sequence>MSGLRGKVHLVRGAGGLEPNLKIARSWLEQAGDEDRFGFGEPARRECLLMWRRR</sequence>
<gene>
    <name evidence="1" type="ORF">FJY75_01830</name>
</gene>
<dbReference type="AlphaFoldDB" id="A0A937X7G7"/>
<protein>
    <submittedName>
        <fullName evidence="1">Uncharacterized protein</fullName>
    </submittedName>
</protein>